<evidence type="ECO:0000313" key="2">
    <source>
        <dbReference type="Proteomes" id="UP000320390"/>
    </source>
</evidence>
<dbReference type="EMBL" id="CP036434">
    <property type="protein sequence ID" value="QDV06802.1"/>
    <property type="molecule type" value="Genomic_DNA"/>
</dbReference>
<evidence type="ECO:0000313" key="1">
    <source>
        <dbReference type="EMBL" id="QDV06802.1"/>
    </source>
</evidence>
<dbReference type="Proteomes" id="UP000320390">
    <property type="component" value="Chromosome"/>
</dbReference>
<protein>
    <submittedName>
        <fullName evidence="1">Uncharacterized protein</fullName>
    </submittedName>
</protein>
<name>A0A518ERW1_9BACT</name>
<organism evidence="1 2">
    <name type="scientific">Saltatorellus ferox</name>
    <dbReference type="NCBI Taxonomy" id="2528018"/>
    <lineage>
        <taxon>Bacteria</taxon>
        <taxon>Pseudomonadati</taxon>
        <taxon>Planctomycetota</taxon>
        <taxon>Planctomycetia</taxon>
        <taxon>Planctomycetia incertae sedis</taxon>
        <taxon>Saltatorellus</taxon>
    </lineage>
</organism>
<sequence>MQALSPKHVLRTERGKSFHIDLDAGYSFGMCLDVAKTLLRLQSYGRPTLIPALKDLNPESWEVIRANYEPDHPADNRHLIEASGMKVASQTPLIGFGAHFLNLVYSVIDVPGTSVFSLLGYGGSHELLWHRDDEHGMWLFFDPFSGLWQFDSMAGVAPTLAAELVSRYDDLGQLYRVSTLVLK</sequence>
<proteinExistence type="predicted"/>
<accession>A0A518ERW1</accession>
<dbReference type="RefSeq" id="WP_145197297.1">
    <property type="nucleotide sequence ID" value="NZ_CP036434.1"/>
</dbReference>
<keyword evidence="2" id="KW-1185">Reference proteome</keyword>
<gene>
    <name evidence="1" type="ORF">Poly30_23170</name>
</gene>
<dbReference type="AlphaFoldDB" id="A0A518ERW1"/>
<reference evidence="1 2" key="1">
    <citation type="submission" date="2019-02" db="EMBL/GenBank/DDBJ databases">
        <title>Deep-cultivation of Planctomycetes and their phenomic and genomic characterization uncovers novel biology.</title>
        <authorList>
            <person name="Wiegand S."/>
            <person name="Jogler M."/>
            <person name="Boedeker C."/>
            <person name="Pinto D."/>
            <person name="Vollmers J."/>
            <person name="Rivas-Marin E."/>
            <person name="Kohn T."/>
            <person name="Peeters S.H."/>
            <person name="Heuer A."/>
            <person name="Rast P."/>
            <person name="Oberbeckmann S."/>
            <person name="Bunk B."/>
            <person name="Jeske O."/>
            <person name="Meyerdierks A."/>
            <person name="Storesund J.E."/>
            <person name="Kallscheuer N."/>
            <person name="Luecker S."/>
            <person name="Lage O.M."/>
            <person name="Pohl T."/>
            <person name="Merkel B.J."/>
            <person name="Hornburger P."/>
            <person name="Mueller R.-W."/>
            <person name="Bruemmer F."/>
            <person name="Labrenz M."/>
            <person name="Spormann A.M."/>
            <person name="Op den Camp H."/>
            <person name="Overmann J."/>
            <person name="Amann R."/>
            <person name="Jetten M.S.M."/>
            <person name="Mascher T."/>
            <person name="Medema M.H."/>
            <person name="Devos D.P."/>
            <person name="Kaster A.-K."/>
            <person name="Ovreas L."/>
            <person name="Rohde M."/>
            <person name="Galperin M.Y."/>
            <person name="Jogler C."/>
        </authorList>
    </citation>
    <scope>NUCLEOTIDE SEQUENCE [LARGE SCALE GENOMIC DNA]</scope>
    <source>
        <strain evidence="1 2">Poly30</strain>
    </source>
</reference>